<comment type="similarity">
    <text evidence="3 12">Belongs to the UbiA prenyltransferase family.</text>
</comment>
<dbReference type="FunFam" id="1.10.357.140:FF:000002">
    <property type="entry name" value="4-hydroxybenzoate octaprenyltransferase"/>
    <property type="match status" value="1"/>
</dbReference>
<evidence type="ECO:0000256" key="9">
    <source>
        <dbReference type="ARBA" id="ARBA00022842"/>
    </source>
</evidence>
<keyword evidence="8 12" id="KW-0812">Transmembrane</keyword>
<keyword evidence="6 12" id="KW-0808">Transferase</keyword>
<dbReference type="FunFam" id="1.20.120.1780:FF:000001">
    <property type="entry name" value="4-hydroxybenzoate octaprenyltransferase"/>
    <property type="match status" value="1"/>
</dbReference>
<dbReference type="Pfam" id="PF01040">
    <property type="entry name" value="UbiA"/>
    <property type="match status" value="1"/>
</dbReference>
<dbReference type="Gene3D" id="1.20.120.1780">
    <property type="entry name" value="UbiA prenyltransferase"/>
    <property type="match status" value="1"/>
</dbReference>
<evidence type="ECO:0000256" key="2">
    <source>
        <dbReference type="ARBA" id="ARBA00004141"/>
    </source>
</evidence>
<evidence type="ECO:0000256" key="6">
    <source>
        <dbReference type="ARBA" id="ARBA00022679"/>
    </source>
</evidence>
<dbReference type="CDD" id="cd13959">
    <property type="entry name" value="PT_UbiA_COQ2"/>
    <property type="match status" value="1"/>
</dbReference>
<comment type="pathway">
    <text evidence="12">Cofactor biosynthesis; ubiquinone biosynthesis.</text>
</comment>
<comment type="cofactor">
    <cofactor evidence="1 12">
        <name>Mg(2+)</name>
        <dbReference type="ChEBI" id="CHEBI:18420"/>
    </cofactor>
</comment>
<dbReference type="Gene3D" id="1.10.357.140">
    <property type="entry name" value="UbiA prenyltransferase"/>
    <property type="match status" value="1"/>
</dbReference>
<feature type="transmembrane region" description="Helical" evidence="12">
    <location>
        <begin position="230"/>
        <end position="252"/>
    </location>
</feature>
<dbReference type="PANTHER" id="PTHR11048:SF28">
    <property type="entry name" value="4-HYDROXYBENZOATE POLYPRENYLTRANSFERASE, MITOCHONDRIAL"/>
    <property type="match status" value="1"/>
</dbReference>
<keyword evidence="9 12" id="KW-0460">Magnesium</keyword>
<dbReference type="InterPro" id="IPR044878">
    <property type="entry name" value="UbiA_sf"/>
</dbReference>
<dbReference type="EC" id="2.5.1.39" evidence="12 13"/>
<evidence type="ECO:0000256" key="3">
    <source>
        <dbReference type="ARBA" id="ARBA00005985"/>
    </source>
</evidence>
<feature type="transmembrane region" description="Helical" evidence="12">
    <location>
        <begin position="21"/>
        <end position="38"/>
    </location>
</feature>
<dbReference type="HAMAP" id="MF_01635">
    <property type="entry name" value="UbiA"/>
    <property type="match status" value="1"/>
</dbReference>
<evidence type="ECO:0000256" key="4">
    <source>
        <dbReference type="ARBA" id="ARBA00022475"/>
    </source>
</evidence>
<evidence type="ECO:0000256" key="13">
    <source>
        <dbReference type="NCBIfam" id="TIGR01474"/>
    </source>
</evidence>
<feature type="transmembrane region" description="Helical" evidence="12">
    <location>
        <begin position="205"/>
        <end position="224"/>
    </location>
</feature>
<dbReference type="GO" id="GO:0006744">
    <property type="term" value="P:ubiquinone biosynthetic process"/>
    <property type="evidence" value="ECO:0007669"/>
    <property type="project" value="UniProtKB-UniRule"/>
</dbReference>
<keyword evidence="11 12" id="KW-0472">Membrane</keyword>
<dbReference type="EMBL" id="CP030085">
    <property type="protein sequence ID" value="AWW50316.1"/>
    <property type="molecule type" value="Genomic_DNA"/>
</dbReference>
<keyword evidence="5 12" id="KW-0997">Cell inner membrane</keyword>
<keyword evidence="10 12" id="KW-1133">Transmembrane helix</keyword>
<comment type="subcellular location">
    <subcellularLocation>
        <location evidence="12">Cell inner membrane</location>
        <topology evidence="12">Multi-pass membrane protein</topology>
    </subcellularLocation>
    <subcellularLocation>
        <location evidence="2">Membrane</location>
        <topology evidence="2">Multi-pass membrane protein</topology>
    </subcellularLocation>
</comment>
<dbReference type="UniPathway" id="UPA00232"/>
<feature type="transmembrane region" description="Helical" evidence="12">
    <location>
        <begin position="165"/>
        <end position="185"/>
    </location>
</feature>
<dbReference type="Proteomes" id="UP000248592">
    <property type="component" value="Chromosome"/>
</dbReference>
<proteinExistence type="inferred from homology"/>
<evidence type="ECO:0000256" key="10">
    <source>
        <dbReference type="ARBA" id="ARBA00022989"/>
    </source>
</evidence>
<dbReference type="PROSITE" id="PS00943">
    <property type="entry name" value="UBIA"/>
    <property type="match status" value="1"/>
</dbReference>
<comment type="catalytic activity">
    <reaction evidence="12">
        <text>all-trans-octaprenyl diphosphate + 4-hydroxybenzoate = 4-hydroxy-3-(all-trans-octaprenyl)benzoate + diphosphate</text>
        <dbReference type="Rhea" id="RHEA:27782"/>
        <dbReference type="ChEBI" id="CHEBI:1617"/>
        <dbReference type="ChEBI" id="CHEBI:17879"/>
        <dbReference type="ChEBI" id="CHEBI:33019"/>
        <dbReference type="ChEBI" id="CHEBI:57711"/>
        <dbReference type="EC" id="2.5.1.39"/>
    </reaction>
</comment>
<feature type="transmembrane region" description="Helical" evidence="12">
    <location>
        <begin position="264"/>
        <end position="284"/>
    </location>
</feature>
<feature type="transmembrane region" description="Helical" evidence="12">
    <location>
        <begin position="139"/>
        <end position="159"/>
    </location>
</feature>
<protein>
    <recommendedName>
        <fullName evidence="12 13">4-hydroxybenzoate octaprenyltransferase</fullName>
        <ecNumber evidence="12 13">2.5.1.39</ecNumber>
    </recommendedName>
    <alternativeName>
        <fullName evidence="12">4-HB polyprenyltransferase</fullName>
    </alternativeName>
</protein>
<evidence type="ECO:0000256" key="1">
    <source>
        <dbReference type="ARBA" id="ARBA00001946"/>
    </source>
</evidence>
<keyword evidence="4 12" id="KW-1003">Cell membrane</keyword>
<dbReference type="PANTHER" id="PTHR11048">
    <property type="entry name" value="PRENYLTRANSFERASES"/>
    <property type="match status" value="1"/>
</dbReference>
<evidence type="ECO:0000313" key="15">
    <source>
        <dbReference type="Proteomes" id="UP000248592"/>
    </source>
</evidence>
<dbReference type="GO" id="GO:0008412">
    <property type="term" value="F:4-hydroxybenzoate polyprenyltransferase activity"/>
    <property type="evidence" value="ECO:0007669"/>
    <property type="project" value="UniProtKB-UniRule"/>
</dbReference>
<evidence type="ECO:0000256" key="5">
    <source>
        <dbReference type="ARBA" id="ARBA00022519"/>
    </source>
</evidence>
<dbReference type="InterPro" id="IPR039653">
    <property type="entry name" value="Prenyltransferase"/>
</dbReference>
<dbReference type="GO" id="GO:0005886">
    <property type="term" value="C:plasma membrane"/>
    <property type="evidence" value="ECO:0007669"/>
    <property type="project" value="UniProtKB-SubCell"/>
</dbReference>
<dbReference type="InterPro" id="IPR030470">
    <property type="entry name" value="UbiA_prenylTrfase_CS"/>
</dbReference>
<evidence type="ECO:0000256" key="8">
    <source>
        <dbReference type="ARBA" id="ARBA00022692"/>
    </source>
</evidence>
<comment type="function">
    <text evidence="12">Catalyzes the prenylation of para-hydroxybenzoate (PHB) with an all-trans polyprenyl group. Mediates the second step in the final reaction sequence of ubiquinone-8 (UQ-8) biosynthesis, which is the condensation of the polyisoprenoid side chain with PHB, generating the first membrane-bound Q intermediate 3-octaprenyl-4-hydroxybenzoate.</text>
</comment>
<reference evidence="15" key="1">
    <citation type="submission" date="2018-06" db="EMBL/GenBank/DDBJ databases">
        <title>Description of a new Polynucleobacter species.</title>
        <authorList>
            <person name="Hahn M.W."/>
        </authorList>
    </citation>
    <scope>NUCLEOTIDE SEQUENCE [LARGE SCALE GENOMIC DNA]</scope>
    <source>
        <strain evidence="15">MG-25-Pas1-D2</strain>
    </source>
</reference>
<feature type="transmembrane region" description="Helical" evidence="12">
    <location>
        <begin position="86"/>
        <end position="106"/>
    </location>
</feature>
<evidence type="ECO:0000256" key="12">
    <source>
        <dbReference type="HAMAP-Rule" id="MF_01635"/>
    </source>
</evidence>
<name>A0A2Z4JU50_9BURK</name>
<dbReference type="RefSeq" id="WP_112294970.1">
    <property type="nucleotide sequence ID" value="NZ_CBCSBS010000002.1"/>
</dbReference>
<dbReference type="InterPro" id="IPR006370">
    <property type="entry name" value="HB_polyprenyltransferase-like"/>
</dbReference>
<dbReference type="AlphaFoldDB" id="A0A2Z4JU50"/>
<organism evidence="14 15">
    <name type="scientific">Polynucleobacter paneuropaeus</name>
    <dbReference type="NCBI Taxonomy" id="2527775"/>
    <lineage>
        <taxon>Bacteria</taxon>
        <taxon>Pseudomonadati</taxon>
        <taxon>Pseudomonadota</taxon>
        <taxon>Betaproteobacteria</taxon>
        <taxon>Burkholderiales</taxon>
        <taxon>Burkholderiaceae</taxon>
        <taxon>Polynucleobacter</taxon>
    </lineage>
</organism>
<evidence type="ECO:0000256" key="7">
    <source>
        <dbReference type="ARBA" id="ARBA00022688"/>
    </source>
</evidence>
<evidence type="ECO:0000313" key="14">
    <source>
        <dbReference type="EMBL" id="AWW50316.1"/>
    </source>
</evidence>
<sequence>MPERLRAYARLIRLDKPIGTLLLLWPTWWALWLASGGLPNLQILIIFTIGTFLMRSAGCAVNDYADQDFDRDVLRTQHRPVTSGRISGKEAVWVSIILALLAFALIQPLNFLTKELSVLAVLIAAVYPFTKRFFAIPQAVLGVAFGFGIPMAYAAILGFIPLEAWILFVGNIFWAIAYDTAYAMVDREDDIRIGIKTSAITFGRFDVVAITFCYGVLLLSQIIVARLVHLSLYFWLGWGAALLCALYHVKLVSTRSRENCFKAFLHNNWLGGFLFLGIVLGLFLT</sequence>
<gene>
    <name evidence="12" type="primary">ubiA</name>
    <name evidence="14" type="ORF">Pas1_07960</name>
</gene>
<accession>A0A2Z4JU50</accession>
<keyword evidence="7 12" id="KW-0831">Ubiquinone biosynthesis</keyword>
<dbReference type="NCBIfam" id="TIGR01474">
    <property type="entry name" value="ubiA_proteo"/>
    <property type="match status" value="1"/>
</dbReference>
<dbReference type="InterPro" id="IPR000537">
    <property type="entry name" value="UbiA_prenyltransferase"/>
</dbReference>
<evidence type="ECO:0000256" key="11">
    <source>
        <dbReference type="ARBA" id="ARBA00023136"/>
    </source>
</evidence>